<organism evidence="10 11">
    <name type="scientific">Solemya elarraichensis gill symbiont</name>
    <dbReference type="NCBI Taxonomy" id="1918949"/>
    <lineage>
        <taxon>Bacteria</taxon>
        <taxon>Pseudomonadati</taxon>
        <taxon>Pseudomonadota</taxon>
        <taxon>Gammaproteobacteria</taxon>
        <taxon>sulfur-oxidizing symbionts</taxon>
    </lineage>
</organism>
<feature type="binding site" evidence="7">
    <location>
        <position position="99"/>
    </location>
    <ligand>
        <name>Zn(2+)</name>
        <dbReference type="ChEBI" id="CHEBI:29105"/>
    </ligand>
</feature>
<evidence type="ECO:0000256" key="3">
    <source>
        <dbReference type="ARBA" id="ARBA00022741"/>
    </source>
</evidence>
<keyword evidence="8" id="KW-0648">Protein biosynthesis</keyword>
<dbReference type="EC" id="6.1.1.-" evidence="7"/>
<dbReference type="GO" id="GO:0004818">
    <property type="term" value="F:glutamate-tRNA ligase activity"/>
    <property type="evidence" value="ECO:0007669"/>
    <property type="project" value="TreeGrafter"/>
</dbReference>
<keyword evidence="1 7" id="KW-0436">Ligase</keyword>
<comment type="similarity">
    <text evidence="7">Belongs to the class-I aminoacyl-tRNA synthetase family. GluQ subfamily.</text>
</comment>
<reference evidence="10 11" key="1">
    <citation type="submission" date="2016-11" db="EMBL/GenBank/DDBJ databases">
        <title>Mixed transmission modes and dynamic genome evolution in an obligate animal-bacterial symbiosis.</title>
        <authorList>
            <person name="Russell S.L."/>
            <person name="Corbett-Detig R.B."/>
            <person name="Cavanaugh C.M."/>
        </authorList>
    </citation>
    <scope>NUCLEOTIDE SEQUENCE [LARGE SCALE GENOMIC DNA]</scope>
    <source>
        <strain evidence="10">Sp-SM6</strain>
    </source>
</reference>
<dbReference type="GO" id="GO:0005829">
    <property type="term" value="C:cytosol"/>
    <property type="evidence" value="ECO:0007669"/>
    <property type="project" value="TreeGrafter"/>
</dbReference>
<evidence type="ECO:0000256" key="6">
    <source>
        <dbReference type="ARBA" id="ARBA00023146"/>
    </source>
</evidence>
<evidence type="ECO:0000313" key="10">
    <source>
        <dbReference type="EMBL" id="OOZ42107.1"/>
    </source>
</evidence>
<feature type="binding site" evidence="7">
    <location>
        <position position="43"/>
    </location>
    <ligand>
        <name>L-glutamate</name>
        <dbReference type="ChEBI" id="CHEBI:29985"/>
    </ligand>
</feature>
<feature type="short sequence motif" description="'KMSKS' region" evidence="7">
    <location>
        <begin position="233"/>
        <end position="237"/>
    </location>
</feature>
<dbReference type="NCBIfam" id="NF004314">
    <property type="entry name" value="PRK05710.1-3"/>
    <property type="match status" value="1"/>
</dbReference>
<feature type="short sequence motif" description="'HIGH' region" evidence="7">
    <location>
        <begin position="10"/>
        <end position="20"/>
    </location>
</feature>
<feature type="binding site" evidence="7">
    <location>
        <begin position="7"/>
        <end position="11"/>
    </location>
    <ligand>
        <name>L-glutamate</name>
        <dbReference type="ChEBI" id="CHEBI:29985"/>
    </ligand>
</feature>
<protein>
    <recommendedName>
        <fullName evidence="7">Glutamyl-Q tRNA(Asp) synthetase</fullName>
        <shortName evidence="7">Glu-Q-RSs</shortName>
        <ecNumber evidence="7">6.1.1.-</ecNumber>
    </recommendedName>
</protein>
<evidence type="ECO:0000256" key="7">
    <source>
        <dbReference type="HAMAP-Rule" id="MF_01428"/>
    </source>
</evidence>
<dbReference type="Proteomes" id="UP000190198">
    <property type="component" value="Unassembled WGS sequence"/>
</dbReference>
<feature type="binding site" evidence="7">
    <location>
        <position position="236"/>
    </location>
    <ligand>
        <name>ATP</name>
        <dbReference type="ChEBI" id="CHEBI:30616"/>
    </ligand>
</feature>
<evidence type="ECO:0000256" key="5">
    <source>
        <dbReference type="ARBA" id="ARBA00022840"/>
    </source>
</evidence>
<dbReference type="AlphaFoldDB" id="A0A1T2LAH4"/>
<feature type="binding site" evidence="7">
    <location>
        <position position="101"/>
    </location>
    <ligand>
        <name>Zn(2+)</name>
        <dbReference type="ChEBI" id="CHEBI:29105"/>
    </ligand>
</feature>
<dbReference type="InterPro" id="IPR014729">
    <property type="entry name" value="Rossmann-like_a/b/a_fold"/>
</dbReference>
<comment type="function">
    <text evidence="7">Catalyzes the tRNA-independent activation of glutamate in presence of ATP and the subsequent transfer of glutamate onto a tRNA(Asp). Glutamate is transferred on the 2-amino-5-(4,5-dihydroxy-2-cyclopenten-1-yl) moiety of the queuosine in the wobble position of the QUC anticodon.</text>
</comment>
<dbReference type="InterPro" id="IPR049940">
    <property type="entry name" value="GluQ/Sye"/>
</dbReference>
<evidence type="ECO:0000256" key="2">
    <source>
        <dbReference type="ARBA" id="ARBA00022723"/>
    </source>
</evidence>
<dbReference type="GO" id="GO:0006400">
    <property type="term" value="P:tRNA modification"/>
    <property type="evidence" value="ECO:0007669"/>
    <property type="project" value="InterPro"/>
</dbReference>
<dbReference type="Gene3D" id="3.40.50.620">
    <property type="entry name" value="HUPs"/>
    <property type="match status" value="1"/>
</dbReference>
<keyword evidence="11" id="KW-1185">Reference proteome</keyword>
<dbReference type="Pfam" id="PF00749">
    <property type="entry name" value="tRNA-synt_1c"/>
    <property type="match status" value="1"/>
</dbReference>
<keyword evidence="5 7" id="KW-0067">ATP-binding</keyword>
<keyword evidence="3 7" id="KW-0547">Nucleotide-binding</keyword>
<evidence type="ECO:0000256" key="8">
    <source>
        <dbReference type="RuleBase" id="RU363037"/>
    </source>
</evidence>
<dbReference type="EMBL" id="MPRK01000045">
    <property type="protein sequence ID" value="OOZ42107.1"/>
    <property type="molecule type" value="Genomic_DNA"/>
</dbReference>
<dbReference type="GO" id="GO:0006424">
    <property type="term" value="P:glutamyl-tRNA aminoacylation"/>
    <property type="evidence" value="ECO:0007669"/>
    <property type="project" value="InterPro"/>
</dbReference>
<feature type="binding site" evidence="7">
    <location>
        <position position="177"/>
    </location>
    <ligand>
        <name>L-glutamate</name>
        <dbReference type="ChEBI" id="CHEBI:29985"/>
    </ligand>
</feature>
<name>A0A1T2LAH4_9GAMM</name>
<feature type="binding site" evidence="7">
    <location>
        <position position="123"/>
    </location>
    <ligand>
        <name>Zn(2+)</name>
        <dbReference type="ChEBI" id="CHEBI:29105"/>
    </ligand>
</feature>
<comment type="cofactor">
    <cofactor evidence="7">
        <name>Zn(2+)</name>
        <dbReference type="ChEBI" id="CHEBI:29105"/>
    </cofactor>
    <text evidence="7">Binds 1 zinc ion per subunit.</text>
</comment>
<evidence type="ECO:0000256" key="4">
    <source>
        <dbReference type="ARBA" id="ARBA00022833"/>
    </source>
</evidence>
<dbReference type="PANTHER" id="PTHR43311">
    <property type="entry name" value="GLUTAMATE--TRNA LIGASE"/>
    <property type="match status" value="1"/>
</dbReference>
<keyword evidence="2 7" id="KW-0479">Metal-binding</keyword>
<dbReference type="InterPro" id="IPR020058">
    <property type="entry name" value="Glu/Gln-tRNA-synth_Ib_cat-dom"/>
</dbReference>
<evidence type="ECO:0000259" key="9">
    <source>
        <dbReference type="Pfam" id="PF00749"/>
    </source>
</evidence>
<dbReference type="GO" id="GO:0005524">
    <property type="term" value="F:ATP binding"/>
    <property type="evidence" value="ECO:0007669"/>
    <property type="project" value="UniProtKB-KW"/>
</dbReference>
<feature type="binding site" evidence="7">
    <location>
        <position position="195"/>
    </location>
    <ligand>
        <name>L-glutamate</name>
        <dbReference type="ChEBI" id="CHEBI:29985"/>
    </ligand>
</feature>
<dbReference type="FunFam" id="3.40.50.620:FF:000093">
    <property type="entry name" value="Glutamyl-Q tRNA(Asp) synthetase"/>
    <property type="match status" value="1"/>
</dbReference>
<dbReference type="PRINTS" id="PR00987">
    <property type="entry name" value="TRNASYNTHGLU"/>
</dbReference>
<dbReference type="SUPFAM" id="SSF52374">
    <property type="entry name" value="Nucleotidylyl transferase"/>
    <property type="match status" value="1"/>
</dbReference>
<feature type="binding site" evidence="7">
    <location>
        <position position="119"/>
    </location>
    <ligand>
        <name>Zn(2+)</name>
        <dbReference type="ChEBI" id="CHEBI:29105"/>
    </ligand>
</feature>
<feature type="domain" description="Glutamyl/glutaminyl-tRNA synthetase class Ib catalytic" evidence="9">
    <location>
        <begin position="5"/>
        <end position="240"/>
    </location>
</feature>
<sequence length="287" mass="32411">MRHYRGRFAPTPSGPLHFGSLVAAVASYLDARHHHGKWFMRIDDIDQPRQQPGAVESILSTLEQLGFAWDGEVLYQSHRTERYQVLLDELVSRRLVYPCSCSRKEIAATAEAGVDGLVYPGSCRNGMRKGAAQFSYRIITDDRVIQFNDRIQGNYTQQLNQDIGDFILKRADGLFAYQLAIVADDDDQKINSIVRGRDLLVSTPRQIYLQQLLAMETPDYAHVPLVMDDSGNKLSKSDAAHPVYTNRPLETLGLALDFLGQPRVEADTIDSFWQQAISNWSIEQVPK</sequence>
<keyword evidence="6 7" id="KW-0030">Aminoacyl-tRNA synthetase</keyword>
<comment type="caution">
    <text evidence="10">The sequence shown here is derived from an EMBL/GenBank/DDBJ whole genome shotgun (WGS) entry which is preliminary data.</text>
</comment>
<dbReference type="GO" id="GO:0008270">
    <property type="term" value="F:zinc ion binding"/>
    <property type="evidence" value="ECO:0007669"/>
    <property type="project" value="UniProtKB-UniRule"/>
</dbReference>
<accession>A0A1T2LAH4</accession>
<dbReference type="PANTHER" id="PTHR43311:SF1">
    <property type="entry name" value="GLUTAMYL-Q TRNA(ASP) SYNTHETASE"/>
    <property type="match status" value="1"/>
</dbReference>
<dbReference type="OrthoDB" id="9807503at2"/>
<dbReference type="HAMAP" id="MF_01428">
    <property type="entry name" value="Glu_Q_tRNA_synth"/>
    <property type="match status" value="1"/>
</dbReference>
<proteinExistence type="inferred from homology"/>
<dbReference type="RefSeq" id="WP_078476498.1">
    <property type="nucleotide sequence ID" value="NZ_MPRK01000045.1"/>
</dbReference>
<dbReference type="InterPro" id="IPR000924">
    <property type="entry name" value="Glu/Gln-tRNA-synth"/>
</dbReference>
<evidence type="ECO:0000313" key="11">
    <source>
        <dbReference type="Proteomes" id="UP000190198"/>
    </source>
</evidence>
<evidence type="ECO:0000256" key="1">
    <source>
        <dbReference type="ARBA" id="ARBA00022598"/>
    </source>
</evidence>
<dbReference type="InterPro" id="IPR022380">
    <property type="entry name" value="Glu-Q_tRNA(Asp)_Synthase"/>
</dbReference>
<dbReference type="NCBIfam" id="TIGR03838">
    <property type="entry name" value="queuosine_YadB"/>
    <property type="match status" value="1"/>
</dbReference>
<keyword evidence="4 7" id="KW-0862">Zinc</keyword>
<gene>
    <name evidence="7" type="primary">gluQ</name>
    <name evidence="10" type="ORF">BOW52_03690</name>
</gene>